<proteinExistence type="predicted"/>
<dbReference type="AlphaFoldDB" id="A0A6L2LJB9"/>
<reference evidence="2" key="1">
    <citation type="journal article" date="2019" name="Sci. Rep.">
        <title>Draft genome of Tanacetum cinerariifolium, the natural source of mosquito coil.</title>
        <authorList>
            <person name="Yamashiro T."/>
            <person name="Shiraishi A."/>
            <person name="Satake H."/>
            <person name="Nakayama K."/>
        </authorList>
    </citation>
    <scope>NUCLEOTIDE SEQUENCE</scope>
</reference>
<accession>A0A6L2LJB9</accession>
<evidence type="ECO:0000313" key="2">
    <source>
        <dbReference type="EMBL" id="GEU61738.1"/>
    </source>
</evidence>
<evidence type="ECO:0000256" key="1">
    <source>
        <dbReference type="SAM" id="MobiDB-lite"/>
    </source>
</evidence>
<feature type="region of interest" description="Disordered" evidence="1">
    <location>
        <begin position="160"/>
        <end position="184"/>
    </location>
</feature>
<keyword evidence="2" id="KW-0808">Transferase</keyword>
<feature type="non-terminal residue" evidence="2">
    <location>
        <position position="374"/>
    </location>
</feature>
<dbReference type="EMBL" id="BKCJ010004555">
    <property type="protein sequence ID" value="GEU61738.1"/>
    <property type="molecule type" value="Genomic_DNA"/>
</dbReference>
<gene>
    <name evidence="2" type="ORF">Tci_033716</name>
</gene>
<protein>
    <submittedName>
        <fullName evidence="2">Reverse transcriptase domain-containing protein</fullName>
    </submittedName>
</protein>
<keyword evidence="2" id="KW-0548">Nucleotidyltransferase</keyword>
<keyword evidence="2" id="KW-0695">RNA-directed DNA polymerase</keyword>
<sequence>MRIEFLTQHSSVNDFVVINIPEDDVESKQIIFDPDDQPMWKSAKTIAPTPSSVIIQLDIDDNFVVNTTHLNMIRENKFDGYLWTDPHDHIREFLAICDMFIYGETESEAAMDSQIISLKEELEDMYSKYYDLRDNHASKNHLNDDTPMCEHHEANYIQSKGNKDRNSHDSYSHQSHHDPNDSEKSLIELNNDVRNDLEDFKRRIHSMRTVHWKFFARDDGKTIGVLPNKETKTVNQEPQSKTDLEKSITKFLDGQRVSNMFVKNNVNEVIIKIEKNKNNFQIIFKNMERKIDEWSKSQNVSSKQTNWTEPPPPLQAHTEHVNVVFTVSEKFDDPLKTQKDPPLSILVKNKTKKDKPIKTSKKGYDVVKTNEYPF</sequence>
<organism evidence="2">
    <name type="scientific">Tanacetum cinerariifolium</name>
    <name type="common">Dalmatian daisy</name>
    <name type="synonym">Chrysanthemum cinerariifolium</name>
    <dbReference type="NCBI Taxonomy" id="118510"/>
    <lineage>
        <taxon>Eukaryota</taxon>
        <taxon>Viridiplantae</taxon>
        <taxon>Streptophyta</taxon>
        <taxon>Embryophyta</taxon>
        <taxon>Tracheophyta</taxon>
        <taxon>Spermatophyta</taxon>
        <taxon>Magnoliopsida</taxon>
        <taxon>eudicotyledons</taxon>
        <taxon>Gunneridae</taxon>
        <taxon>Pentapetalae</taxon>
        <taxon>asterids</taxon>
        <taxon>campanulids</taxon>
        <taxon>Asterales</taxon>
        <taxon>Asteraceae</taxon>
        <taxon>Asteroideae</taxon>
        <taxon>Anthemideae</taxon>
        <taxon>Anthemidinae</taxon>
        <taxon>Tanacetum</taxon>
    </lineage>
</organism>
<feature type="compositionally biased region" description="Basic and acidic residues" evidence="1">
    <location>
        <begin position="161"/>
        <end position="184"/>
    </location>
</feature>
<name>A0A6L2LJB9_TANCI</name>
<comment type="caution">
    <text evidence="2">The sequence shown here is derived from an EMBL/GenBank/DDBJ whole genome shotgun (WGS) entry which is preliminary data.</text>
</comment>
<dbReference type="GO" id="GO:0003964">
    <property type="term" value="F:RNA-directed DNA polymerase activity"/>
    <property type="evidence" value="ECO:0007669"/>
    <property type="project" value="UniProtKB-KW"/>
</dbReference>